<name>A0A382TH30_9ZZZZ</name>
<organism evidence="2">
    <name type="scientific">marine metagenome</name>
    <dbReference type="NCBI Taxonomy" id="408172"/>
    <lineage>
        <taxon>unclassified sequences</taxon>
        <taxon>metagenomes</taxon>
        <taxon>ecological metagenomes</taxon>
    </lineage>
</organism>
<feature type="domain" description="IMP biosynthesis enzyme PurP N-terminal" evidence="1">
    <location>
        <begin position="1"/>
        <end position="44"/>
    </location>
</feature>
<dbReference type="GO" id="GO:0006188">
    <property type="term" value="P:IMP biosynthetic process"/>
    <property type="evidence" value="ECO:0007669"/>
    <property type="project" value="InterPro"/>
</dbReference>
<accession>A0A382TH30</accession>
<dbReference type="SUPFAM" id="SSF52440">
    <property type="entry name" value="PreATP-grasp domain"/>
    <property type="match status" value="1"/>
</dbReference>
<evidence type="ECO:0000259" key="1">
    <source>
        <dbReference type="Pfam" id="PF06849"/>
    </source>
</evidence>
<evidence type="ECO:0000313" key="2">
    <source>
        <dbReference type="EMBL" id="SVD21356.1"/>
    </source>
</evidence>
<sequence length="44" mass="5290">MQVLKGAKEEGFHTVLVTKSTREKFYKRYNNFIDEYIVVDDFTE</sequence>
<dbReference type="GO" id="GO:0016879">
    <property type="term" value="F:ligase activity, forming carbon-nitrogen bonds"/>
    <property type="evidence" value="ECO:0007669"/>
    <property type="project" value="InterPro"/>
</dbReference>
<feature type="non-terminal residue" evidence="2">
    <location>
        <position position="44"/>
    </location>
</feature>
<dbReference type="Gene3D" id="3.40.50.20">
    <property type="match status" value="1"/>
</dbReference>
<dbReference type="EMBL" id="UINC01136532">
    <property type="protein sequence ID" value="SVD21356.1"/>
    <property type="molecule type" value="Genomic_DNA"/>
</dbReference>
<dbReference type="InterPro" id="IPR016185">
    <property type="entry name" value="PreATP-grasp_dom_sf"/>
</dbReference>
<proteinExistence type="predicted"/>
<gene>
    <name evidence="2" type="ORF">METZ01_LOCUS374210</name>
</gene>
<dbReference type="GO" id="GO:0005524">
    <property type="term" value="F:ATP binding"/>
    <property type="evidence" value="ECO:0007669"/>
    <property type="project" value="InterPro"/>
</dbReference>
<reference evidence="2" key="1">
    <citation type="submission" date="2018-05" db="EMBL/GenBank/DDBJ databases">
        <authorList>
            <person name="Lanie J.A."/>
            <person name="Ng W.-L."/>
            <person name="Kazmierczak K.M."/>
            <person name="Andrzejewski T.M."/>
            <person name="Davidsen T.M."/>
            <person name="Wayne K.J."/>
            <person name="Tettelin H."/>
            <person name="Glass J.I."/>
            <person name="Rusch D."/>
            <person name="Podicherti R."/>
            <person name="Tsui H.-C.T."/>
            <person name="Winkler M.E."/>
        </authorList>
    </citation>
    <scope>NUCLEOTIDE SEQUENCE</scope>
</reference>
<protein>
    <recommendedName>
        <fullName evidence="1">IMP biosynthesis enzyme PurP N-terminal domain-containing protein</fullName>
    </recommendedName>
</protein>
<dbReference type="AlphaFoldDB" id="A0A382TH30"/>
<dbReference type="InterPro" id="IPR010672">
    <property type="entry name" value="IMP_biosynth_PurP_N"/>
</dbReference>
<dbReference type="Pfam" id="PF06849">
    <property type="entry name" value="DUF1246"/>
    <property type="match status" value="1"/>
</dbReference>
<dbReference type="GO" id="GO:0000287">
    <property type="term" value="F:magnesium ion binding"/>
    <property type="evidence" value="ECO:0007669"/>
    <property type="project" value="InterPro"/>
</dbReference>